<dbReference type="EMBL" id="LJCO01000085">
    <property type="protein sequence ID" value="KPV42001.1"/>
    <property type="molecule type" value="Genomic_DNA"/>
</dbReference>
<accession>A0A0P9ETA3</accession>
<organism evidence="1 2">
    <name type="scientific">Alicyclobacillus ferrooxydans</name>
    <dbReference type="NCBI Taxonomy" id="471514"/>
    <lineage>
        <taxon>Bacteria</taxon>
        <taxon>Bacillati</taxon>
        <taxon>Bacillota</taxon>
        <taxon>Bacilli</taxon>
        <taxon>Bacillales</taxon>
        <taxon>Alicyclobacillaceae</taxon>
        <taxon>Alicyclobacillus</taxon>
    </lineage>
</organism>
<dbReference type="STRING" id="471514.AN477_19725"/>
<dbReference type="AlphaFoldDB" id="A0A0P9ETA3"/>
<name>A0A0P9ETA3_9BACL</name>
<sequence length="209" mass="24282">MGAPDNLIGMKFGHLTVVDVITGNSKRMWVCKCDCGRMKEKPLSGYQLKNLIITDCGCIFRKHIGKGMRRHGQCNTKLYKVWSSMKARCSNPTDKAYANYGGRGIHVNPMWNTFEPFRDWAVCNGYREGLTLERVDNDGEYGPRNCKWIPKPEQTSNRRVCRRITYRGQTRILKDWAEELGIPYHVLQHRVYRGWSVSRAFETPVRRYG</sequence>
<proteinExistence type="predicted"/>
<evidence type="ECO:0000313" key="1">
    <source>
        <dbReference type="EMBL" id="KPV42001.1"/>
    </source>
</evidence>
<protein>
    <recommendedName>
        <fullName evidence="3">AP2/ERF domain-containing protein</fullName>
    </recommendedName>
</protein>
<evidence type="ECO:0000313" key="2">
    <source>
        <dbReference type="Proteomes" id="UP000050482"/>
    </source>
</evidence>
<comment type="caution">
    <text evidence="1">The sequence shown here is derived from an EMBL/GenBank/DDBJ whole genome shotgun (WGS) entry which is preliminary data.</text>
</comment>
<keyword evidence="2" id="KW-1185">Reference proteome</keyword>
<reference evidence="1 2" key="1">
    <citation type="submission" date="2015-09" db="EMBL/GenBank/DDBJ databases">
        <title>Draft genome sequence of Alicyclobacillus ferrooxydans DSM 22381.</title>
        <authorList>
            <person name="Hemp J."/>
        </authorList>
    </citation>
    <scope>NUCLEOTIDE SEQUENCE [LARGE SCALE GENOMIC DNA]</scope>
    <source>
        <strain evidence="1 2">TC-34</strain>
    </source>
</reference>
<dbReference type="PATRIC" id="fig|471514.4.peg.1046"/>
<gene>
    <name evidence="1" type="ORF">AN477_19725</name>
</gene>
<evidence type="ECO:0008006" key="3">
    <source>
        <dbReference type="Google" id="ProtNLM"/>
    </source>
</evidence>
<dbReference type="Proteomes" id="UP000050482">
    <property type="component" value="Unassembled WGS sequence"/>
</dbReference>